<sequence length="40" mass="4198">MTPKYNLMGSSIKETASTGSFIHKGVLLAGVKDNAGGFLR</sequence>
<organism evidence="1 2">
    <name type="scientific">Mucinivorans hirudinis</name>
    <dbReference type="NCBI Taxonomy" id="1433126"/>
    <lineage>
        <taxon>Bacteria</taxon>
        <taxon>Pseudomonadati</taxon>
        <taxon>Bacteroidota</taxon>
        <taxon>Bacteroidia</taxon>
        <taxon>Bacteroidales</taxon>
        <taxon>Rikenellaceae</taxon>
        <taxon>Mucinivorans</taxon>
    </lineage>
</organism>
<gene>
    <name evidence="1" type="ORF">BN938_2728</name>
</gene>
<name>A0A060RB21_9BACT</name>
<evidence type="ECO:0000313" key="2">
    <source>
        <dbReference type="Proteomes" id="UP000027616"/>
    </source>
</evidence>
<evidence type="ECO:0000313" key="1">
    <source>
        <dbReference type="EMBL" id="CDN32797.1"/>
    </source>
</evidence>
<dbReference type="Proteomes" id="UP000027616">
    <property type="component" value="Chromosome I"/>
</dbReference>
<dbReference type="AlphaFoldDB" id="A0A060RB21"/>
<reference evidence="1 2" key="1">
    <citation type="journal article" date="2015" name="Genome Announc.">
        <title>Complete Genome Sequence of the Novel Leech Symbiont Mucinivorans hirudinis M3T.</title>
        <authorList>
            <person name="Nelson M.C."/>
            <person name="Bomar L."/>
            <person name="Graf J."/>
        </authorList>
    </citation>
    <scope>NUCLEOTIDE SEQUENCE [LARGE SCALE GENOMIC DNA]</scope>
    <source>
        <strain evidence="2">M3</strain>
    </source>
</reference>
<proteinExistence type="predicted"/>
<keyword evidence="2" id="KW-1185">Reference proteome</keyword>
<dbReference type="KEGG" id="rbc:BN938_2728"/>
<protein>
    <submittedName>
        <fullName evidence="1">Uncharacterized protein</fullName>
    </submittedName>
</protein>
<dbReference type="HOGENOM" id="CLU_3292626_0_0_10"/>
<accession>A0A060RB21</accession>
<dbReference type="EMBL" id="HG934468">
    <property type="protein sequence ID" value="CDN32797.1"/>
    <property type="molecule type" value="Genomic_DNA"/>
</dbReference>